<dbReference type="PANTHER" id="PTHR31099">
    <property type="entry name" value="OS06G0165300 PROTEIN"/>
    <property type="match status" value="1"/>
</dbReference>
<reference evidence="3" key="1">
    <citation type="journal article" date="2017" name="Nature">
        <title>The sunflower genome provides insights into oil metabolism, flowering and Asterid evolution.</title>
        <authorList>
            <person name="Badouin H."/>
            <person name="Gouzy J."/>
            <person name="Grassa C.J."/>
            <person name="Murat F."/>
            <person name="Staton S.E."/>
            <person name="Cottret L."/>
            <person name="Lelandais-Briere C."/>
            <person name="Owens G.L."/>
            <person name="Carrere S."/>
            <person name="Mayjonade B."/>
            <person name="Legrand L."/>
            <person name="Gill N."/>
            <person name="Kane N.C."/>
            <person name="Bowers J.E."/>
            <person name="Hubner S."/>
            <person name="Bellec A."/>
            <person name="Berard A."/>
            <person name="Berges H."/>
            <person name="Blanchet N."/>
            <person name="Boniface M.C."/>
            <person name="Brunel D."/>
            <person name="Catrice O."/>
            <person name="Chaidir N."/>
            <person name="Claudel C."/>
            <person name="Donnadieu C."/>
            <person name="Faraut T."/>
            <person name="Fievet G."/>
            <person name="Helmstetter N."/>
            <person name="King M."/>
            <person name="Knapp S.J."/>
            <person name="Lai Z."/>
            <person name="Le Paslier M.C."/>
            <person name="Lippi Y."/>
            <person name="Lorenzon L."/>
            <person name="Mandel J.R."/>
            <person name="Marage G."/>
            <person name="Marchand G."/>
            <person name="Marquand E."/>
            <person name="Bret-Mestries E."/>
            <person name="Morien E."/>
            <person name="Nambeesan S."/>
            <person name="Nguyen T."/>
            <person name="Pegot-Espagnet P."/>
            <person name="Pouilly N."/>
            <person name="Raftis F."/>
            <person name="Sallet E."/>
            <person name="Schiex T."/>
            <person name="Thomas J."/>
            <person name="Vandecasteele C."/>
            <person name="Vares D."/>
            <person name="Vear F."/>
            <person name="Vautrin S."/>
            <person name="Crespi M."/>
            <person name="Mangin B."/>
            <person name="Burke J.M."/>
            <person name="Salse J."/>
            <person name="Munos S."/>
            <person name="Vincourt P."/>
            <person name="Rieseberg L.H."/>
            <person name="Langlade N.B."/>
        </authorList>
    </citation>
    <scope>NUCLEOTIDE SEQUENCE</scope>
    <source>
        <tissue evidence="3">Leaves</tissue>
    </source>
</reference>
<sequence length="767" mass="86056">MSTGANPSTKKRKYKARNPPGPDRAEISWKEEEFHNLVRDMGFRSKWGAQFPTPNSTALDAPPGYIVLYAGYFREGNFHLPMTKFTREVLTNYGLHISQINALGLPRITHFEFICRANRIELTFEMFNVFYFVSYTGGFYSFNSRTGGVSHCSTNPPKSLHDWKQKFFYIHRGFIPIDMHYREESEGVPRVNVSIDFAEQEWYKVLTRKVTSITQLEERVLVAAGMSMLWVPQNPRGVPVYGYQGKFGYSLMNILESKAGGAMVVAYLPEGKPVWLEQIRDRFLHPTSESLATYANTVLGEDGGDDLDDKKKEDKSEKKKKKAEETVTRVPRKQPSNLSFLDYVAVSDTLSGLDVGDKRAGRDPDDATLTEILKKKKVLEDKKKELDEQAAAALVAKKSKLQKETPPAPSESEIDLGVFSAKCGNLLEKIYAVSGSQGTRFFFCSTCSSPFFLAFDYHACLVAGVKSGKGACKVDISKNTPPTSPPSRTFGLSPPHADPGKRKEDDVEVEQVREGGGDGAGDGGRAGGGDGGRGGGVDVEMELSETTPHHTIYTKVVQGSGGGGAFGTHHSPEYEHVQGGSWDTHNPACADLPYAPRWNLTQGSWMTELSNCRERNRMDLLDDHIHAGVNFFATSQEIAREWQLMGEDTLEFEAAKKAVAEEREKFNAEKKGLSWRVADAEEKLAKEKQFNTNKQKEWEVACERTNKELQTRRETIVRLSGEKTEISDEAEQERAAHRKREQEYIERIAKLERFLLRRLLRAKLPRS</sequence>
<evidence type="ECO:0000313" key="4">
    <source>
        <dbReference type="Proteomes" id="UP000215914"/>
    </source>
</evidence>
<evidence type="ECO:0000256" key="2">
    <source>
        <dbReference type="SAM" id="MobiDB-lite"/>
    </source>
</evidence>
<feature type="compositionally biased region" description="Basic and acidic residues" evidence="2">
    <location>
        <begin position="498"/>
        <end position="516"/>
    </location>
</feature>
<accession>A0A9K3JTM4</accession>
<keyword evidence="1" id="KW-0175">Coiled coil</keyword>
<evidence type="ECO:0008006" key="5">
    <source>
        <dbReference type="Google" id="ProtNLM"/>
    </source>
</evidence>
<organism evidence="3 4">
    <name type="scientific">Helianthus annuus</name>
    <name type="common">Common sunflower</name>
    <dbReference type="NCBI Taxonomy" id="4232"/>
    <lineage>
        <taxon>Eukaryota</taxon>
        <taxon>Viridiplantae</taxon>
        <taxon>Streptophyta</taxon>
        <taxon>Embryophyta</taxon>
        <taxon>Tracheophyta</taxon>
        <taxon>Spermatophyta</taxon>
        <taxon>Magnoliopsida</taxon>
        <taxon>eudicotyledons</taxon>
        <taxon>Gunneridae</taxon>
        <taxon>Pentapetalae</taxon>
        <taxon>asterids</taxon>
        <taxon>campanulids</taxon>
        <taxon>Asterales</taxon>
        <taxon>Asteraceae</taxon>
        <taxon>Asteroideae</taxon>
        <taxon>Heliantheae alliance</taxon>
        <taxon>Heliantheae</taxon>
        <taxon>Helianthus</taxon>
    </lineage>
</organism>
<protein>
    <recommendedName>
        <fullName evidence="5">Transposase (Putative), gypsy type</fullName>
    </recommendedName>
</protein>
<evidence type="ECO:0000256" key="1">
    <source>
        <dbReference type="SAM" id="Coils"/>
    </source>
</evidence>
<dbReference type="PANTHER" id="PTHR31099:SF49">
    <property type="entry name" value="MYOSIN HEAVY CHAIN-LIKE PROTEIN"/>
    <property type="match status" value="1"/>
</dbReference>
<reference evidence="3" key="2">
    <citation type="submission" date="2020-06" db="EMBL/GenBank/DDBJ databases">
        <title>Helianthus annuus Genome sequencing and assembly Release 2.</title>
        <authorList>
            <person name="Gouzy J."/>
            <person name="Langlade N."/>
            <person name="Munos S."/>
        </authorList>
    </citation>
    <scope>NUCLEOTIDE SEQUENCE</scope>
    <source>
        <tissue evidence="3">Leaves</tissue>
    </source>
</reference>
<feature type="coiled-coil region" evidence="1">
    <location>
        <begin position="369"/>
        <end position="396"/>
    </location>
</feature>
<keyword evidence="4" id="KW-1185">Reference proteome</keyword>
<feature type="compositionally biased region" description="Basic and acidic residues" evidence="2">
    <location>
        <begin position="308"/>
        <end position="327"/>
    </location>
</feature>
<comment type="caution">
    <text evidence="3">The sequence shown here is derived from an EMBL/GenBank/DDBJ whole genome shotgun (WGS) entry which is preliminary data.</text>
</comment>
<gene>
    <name evidence="3" type="ORF">HanXRQr2_Chr01g0015481</name>
</gene>
<evidence type="ECO:0000313" key="3">
    <source>
        <dbReference type="EMBL" id="KAF5821563.1"/>
    </source>
</evidence>
<dbReference type="EMBL" id="MNCJ02000316">
    <property type="protein sequence ID" value="KAF5821563.1"/>
    <property type="molecule type" value="Genomic_DNA"/>
</dbReference>
<dbReference type="Gramene" id="mRNA:HanXRQr2_Chr01g0015481">
    <property type="protein sequence ID" value="mRNA:HanXRQr2_Chr01g0015481"/>
    <property type="gene ID" value="HanXRQr2_Chr01g0015481"/>
</dbReference>
<dbReference type="Proteomes" id="UP000215914">
    <property type="component" value="Unassembled WGS sequence"/>
</dbReference>
<feature type="region of interest" description="Disordered" evidence="2">
    <location>
        <begin position="1"/>
        <end position="26"/>
    </location>
</feature>
<dbReference type="AlphaFoldDB" id="A0A9K3JTM4"/>
<name>A0A9K3JTM4_HELAN</name>
<feature type="region of interest" description="Disordered" evidence="2">
    <location>
        <begin position="477"/>
        <end position="535"/>
    </location>
</feature>
<feature type="region of interest" description="Disordered" evidence="2">
    <location>
        <begin position="302"/>
        <end position="331"/>
    </location>
</feature>
<feature type="coiled-coil region" evidence="1">
    <location>
        <begin position="663"/>
        <end position="697"/>
    </location>
</feature>
<proteinExistence type="predicted"/>
<feature type="compositionally biased region" description="Gly residues" evidence="2">
    <location>
        <begin position="517"/>
        <end position="535"/>
    </location>
</feature>